<dbReference type="PANTHER" id="PTHR38591">
    <property type="entry name" value="HYDROLASE"/>
    <property type="match status" value="1"/>
</dbReference>
<dbReference type="RefSeq" id="WP_051372255.1">
    <property type="nucleotide sequence ID" value="NZ_FPAW01000031.1"/>
</dbReference>
<proteinExistence type="predicted"/>
<evidence type="ECO:0000313" key="2">
    <source>
        <dbReference type="EMBL" id="SFU13192.1"/>
    </source>
</evidence>
<dbReference type="AlphaFoldDB" id="A0A1I7DNE4"/>
<dbReference type="SUPFAM" id="SSF159245">
    <property type="entry name" value="AttH-like"/>
    <property type="match status" value="1"/>
</dbReference>
<dbReference type="eggNOG" id="COG5621">
    <property type="taxonomic scope" value="Bacteria"/>
</dbReference>
<dbReference type="STRING" id="999627.SAMN05216236_13129"/>
<dbReference type="OrthoDB" id="9770826at2"/>
<organism evidence="2 3">
    <name type="scientific">Sedimentitalea nanhaiensis</name>
    <dbReference type="NCBI Taxonomy" id="999627"/>
    <lineage>
        <taxon>Bacteria</taxon>
        <taxon>Pseudomonadati</taxon>
        <taxon>Pseudomonadota</taxon>
        <taxon>Alphaproteobacteria</taxon>
        <taxon>Rhodobacterales</taxon>
        <taxon>Paracoccaceae</taxon>
        <taxon>Sedimentitalea</taxon>
    </lineage>
</organism>
<reference evidence="2 3" key="1">
    <citation type="submission" date="2016-10" db="EMBL/GenBank/DDBJ databases">
        <authorList>
            <person name="de Groot N.N."/>
        </authorList>
    </citation>
    <scope>NUCLEOTIDE SEQUENCE [LARGE SCALE GENOMIC DNA]</scope>
    <source>
        <strain evidence="2 3">CGMCC 1.10959</strain>
    </source>
</reference>
<feature type="domain" description="AttH" evidence="1">
    <location>
        <begin position="47"/>
        <end position="216"/>
    </location>
</feature>
<dbReference type="EMBL" id="FPAW01000031">
    <property type="protein sequence ID" value="SFU13192.1"/>
    <property type="molecule type" value="Genomic_DNA"/>
</dbReference>
<dbReference type="Pfam" id="PF17186">
    <property type="entry name" value="Lipocalin_9"/>
    <property type="match status" value="1"/>
</dbReference>
<dbReference type="Pfam" id="PF07143">
    <property type="entry name" value="CrtC"/>
    <property type="match status" value="1"/>
</dbReference>
<keyword evidence="2" id="KW-0378">Hydrolase</keyword>
<dbReference type="Gene3D" id="2.40.370.10">
    <property type="entry name" value="AttH-like domain"/>
    <property type="match status" value="2"/>
</dbReference>
<evidence type="ECO:0000259" key="1">
    <source>
        <dbReference type="Pfam" id="PF07143"/>
    </source>
</evidence>
<dbReference type="PANTHER" id="PTHR38591:SF1">
    <property type="entry name" value="BLL1000 PROTEIN"/>
    <property type="match status" value="1"/>
</dbReference>
<dbReference type="GO" id="GO:0016787">
    <property type="term" value="F:hydrolase activity"/>
    <property type="evidence" value="ECO:0007669"/>
    <property type="project" value="UniProtKB-KW"/>
</dbReference>
<keyword evidence="3" id="KW-1185">Reference proteome</keyword>
<protein>
    <submittedName>
        <fullName evidence="2">Predicted secreted hydrolase</fullName>
    </submittedName>
</protein>
<accession>A0A1I7DNE4</accession>
<sequence length="341" mass="37411">MLFLFGSAAQAQGFADLGSTAQGFAVPDRNTVLSFPRDHGAHPRFRIEWWYLTATLTGSDGQPYGVQWTLFRSALRPQDGTGWQTPQLWMGHAAVTSATEHHIAERMARGGIGQAGVIAAPFTAWIDDWAMIGDIGTGMDSLSLTARGTEFRYDLKLHADTPLVLQGERGYSVKSADGQASHYYSQPAFDVTGTLYLPDRDVQVTGQGWLDREWSSQPLSANQSGWDWFSLSFDSGARMMGFRLRDSGAGYTSATWIAPDGTTQSLPDGALQLTPLTSQKVQGRTIPTRWRVALPARQLDIVVDALNAQSWMETSFPYWEGPVSISGSHTGRGYLEMTGYD</sequence>
<gene>
    <name evidence="2" type="ORF">SAMN05216236_13129</name>
</gene>
<dbReference type="InterPro" id="IPR010791">
    <property type="entry name" value="AttH_dom"/>
</dbReference>
<evidence type="ECO:0000313" key="3">
    <source>
        <dbReference type="Proteomes" id="UP000182466"/>
    </source>
</evidence>
<dbReference type="Proteomes" id="UP000182466">
    <property type="component" value="Unassembled WGS sequence"/>
</dbReference>
<name>A0A1I7DNE4_9RHOB</name>
<dbReference type="InterPro" id="IPR023374">
    <property type="entry name" value="AttH-like_dom_sf"/>
</dbReference>